<dbReference type="PANTHER" id="PTHR30349:SF64">
    <property type="entry name" value="PROPHAGE INTEGRASE INTD-RELATED"/>
    <property type="match status" value="1"/>
</dbReference>
<dbReference type="Gene3D" id="1.10.150.130">
    <property type="match status" value="1"/>
</dbReference>
<evidence type="ECO:0000256" key="5">
    <source>
        <dbReference type="PROSITE-ProRule" id="PRU01248"/>
    </source>
</evidence>
<comment type="similarity">
    <text evidence="1">Belongs to the 'phage' integrase family.</text>
</comment>
<evidence type="ECO:0000256" key="3">
    <source>
        <dbReference type="ARBA" id="ARBA00023125"/>
    </source>
</evidence>
<dbReference type="InterPro" id="IPR044068">
    <property type="entry name" value="CB"/>
</dbReference>
<evidence type="ECO:0000256" key="2">
    <source>
        <dbReference type="ARBA" id="ARBA00022908"/>
    </source>
</evidence>
<evidence type="ECO:0000256" key="4">
    <source>
        <dbReference type="ARBA" id="ARBA00023172"/>
    </source>
</evidence>
<organism evidence="8 9">
    <name type="scientific">Nitrosospira multiformis</name>
    <dbReference type="NCBI Taxonomy" id="1231"/>
    <lineage>
        <taxon>Bacteria</taxon>
        <taxon>Pseudomonadati</taxon>
        <taxon>Pseudomonadota</taxon>
        <taxon>Betaproteobacteria</taxon>
        <taxon>Nitrosomonadales</taxon>
        <taxon>Nitrosomonadaceae</taxon>
        <taxon>Nitrosospira</taxon>
    </lineage>
</organism>
<dbReference type="OrthoDB" id="5415821at2"/>
<evidence type="ECO:0000259" key="7">
    <source>
        <dbReference type="PROSITE" id="PS51900"/>
    </source>
</evidence>
<keyword evidence="4" id="KW-0233">DNA recombination</keyword>
<protein>
    <submittedName>
        <fullName evidence="8">Site-specific recombinase XerD</fullName>
    </submittedName>
</protein>
<dbReference type="EMBL" id="FPBZ01000014">
    <property type="protein sequence ID" value="SFU68128.1"/>
    <property type="molecule type" value="Genomic_DNA"/>
</dbReference>
<dbReference type="SUPFAM" id="SSF56349">
    <property type="entry name" value="DNA breaking-rejoining enzymes"/>
    <property type="match status" value="1"/>
</dbReference>
<dbReference type="InterPro" id="IPR011010">
    <property type="entry name" value="DNA_brk_join_enz"/>
</dbReference>
<dbReference type="Gene3D" id="1.10.443.10">
    <property type="entry name" value="Intergrase catalytic core"/>
    <property type="match status" value="1"/>
</dbReference>
<dbReference type="Pfam" id="PF00589">
    <property type="entry name" value="Phage_integrase"/>
    <property type="match status" value="1"/>
</dbReference>
<dbReference type="InterPro" id="IPR002104">
    <property type="entry name" value="Integrase_catalytic"/>
</dbReference>
<dbReference type="InterPro" id="IPR004107">
    <property type="entry name" value="Integrase_SAM-like_N"/>
</dbReference>
<keyword evidence="2" id="KW-0229">DNA integration</keyword>
<sequence>MNEELIVSPVTPVSPATGSALTSAQFRALTEVPPEIEWFANIDSLQTRRAYQNDLRGFMAFVGIVSPEDFRVVTRSHVLAWRKTLEEKQLGGATIRRKLAALSSLFEYLCESNAVTHNPVKGVKRPPVESWQGKTPALGDVQARALLEAPDAKTLKGKRDRAILSALLYHGIRREELAKLKVKDYSQMRRGVPHLRIQGKGGKMRFIPTHPGTLTLIEEYLEVAGHGPDPDAPLFRPVKNNVHGHTLTALTPDSIYFEVVLKYLRKLGIFGENMGPHVMRATAATNALDNGADIAKVQEWLGHANIATTRIYDHRKTRPEDSPTFKVNY</sequence>
<evidence type="ECO:0000313" key="8">
    <source>
        <dbReference type="EMBL" id="SFU68128.1"/>
    </source>
</evidence>
<dbReference type="GO" id="GO:0003677">
    <property type="term" value="F:DNA binding"/>
    <property type="evidence" value="ECO:0007669"/>
    <property type="project" value="UniProtKB-UniRule"/>
</dbReference>
<feature type="domain" description="Core-binding (CB)" evidence="7">
    <location>
        <begin position="29"/>
        <end position="110"/>
    </location>
</feature>
<evidence type="ECO:0000256" key="1">
    <source>
        <dbReference type="ARBA" id="ARBA00008857"/>
    </source>
</evidence>
<name>A0A1I7I5C7_9PROT</name>
<dbReference type="PANTHER" id="PTHR30349">
    <property type="entry name" value="PHAGE INTEGRASE-RELATED"/>
    <property type="match status" value="1"/>
</dbReference>
<dbReference type="AlphaFoldDB" id="A0A1I7I5C7"/>
<dbReference type="Pfam" id="PF02899">
    <property type="entry name" value="Phage_int_SAM_1"/>
    <property type="match status" value="1"/>
</dbReference>
<dbReference type="InterPro" id="IPR010998">
    <property type="entry name" value="Integrase_recombinase_N"/>
</dbReference>
<reference evidence="8 9" key="1">
    <citation type="submission" date="2016-10" db="EMBL/GenBank/DDBJ databases">
        <authorList>
            <person name="de Groot N.N."/>
        </authorList>
    </citation>
    <scope>NUCLEOTIDE SEQUENCE [LARGE SCALE GENOMIC DNA]</scope>
    <source>
        <strain evidence="8 9">Nl14</strain>
    </source>
</reference>
<evidence type="ECO:0000313" key="9">
    <source>
        <dbReference type="Proteomes" id="UP000182649"/>
    </source>
</evidence>
<proteinExistence type="inferred from homology"/>
<gene>
    <name evidence="8" type="ORF">SAMN05216417_11473</name>
</gene>
<accession>A0A1I7I5C7</accession>
<dbReference type="GO" id="GO:0006310">
    <property type="term" value="P:DNA recombination"/>
    <property type="evidence" value="ECO:0007669"/>
    <property type="project" value="UniProtKB-KW"/>
</dbReference>
<evidence type="ECO:0000259" key="6">
    <source>
        <dbReference type="PROSITE" id="PS51898"/>
    </source>
</evidence>
<dbReference type="GO" id="GO:0015074">
    <property type="term" value="P:DNA integration"/>
    <property type="evidence" value="ECO:0007669"/>
    <property type="project" value="UniProtKB-KW"/>
</dbReference>
<dbReference type="PROSITE" id="PS51898">
    <property type="entry name" value="TYR_RECOMBINASE"/>
    <property type="match status" value="1"/>
</dbReference>
<dbReference type="Proteomes" id="UP000182649">
    <property type="component" value="Unassembled WGS sequence"/>
</dbReference>
<dbReference type="PROSITE" id="PS51900">
    <property type="entry name" value="CB"/>
    <property type="match status" value="1"/>
</dbReference>
<keyword evidence="3 5" id="KW-0238">DNA-binding</keyword>
<dbReference type="InterPro" id="IPR050090">
    <property type="entry name" value="Tyrosine_recombinase_XerCD"/>
</dbReference>
<dbReference type="InterPro" id="IPR013762">
    <property type="entry name" value="Integrase-like_cat_sf"/>
</dbReference>
<dbReference type="RefSeq" id="WP_074975422.1">
    <property type="nucleotide sequence ID" value="NZ_FPBZ01000014.1"/>
</dbReference>
<feature type="domain" description="Tyr recombinase" evidence="6">
    <location>
        <begin position="133"/>
        <end position="326"/>
    </location>
</feature>